<keyword evidence="1" id="KW-1133">Transmembrane helix</keyword>
<reference evidence="3" key="1">
    <citation type="journal article" date="2020" name="Nature">
        <title>Giant virus diversity and host interactions through global metagenomics.</title>
        <authorList>
            <person name="Schulz F."/>
            <person name="Roux S."/>
            <person name="Paez-Espino D."/>
            <person name="Jungbluth S."/>
            <person name="Walsh D.A."/>
            <person name="Denef V.J."/>
            <person name="McMahon K.D."/>
            <person name="Konstantinidis K.T."/>
            <person name="Eloe-Fadrosh E.A."/>
            <person name="Kyrpides N.C."/>
            <person name="Woyke T."/>
        </authorList>
    </citation>
    <scope>NUCLEOTIDE SEQUENCE</scope>
    <source>
        <strain evidence="3">GVMAG-S-1035124-57</strain>
    </source>
</reference>
<dbReference type="EMBL" id="MN740633">
    <property type="protein sequence ID" value="QHU36251.1"/>
    <property type="molecule type" value="Genomic_DNA"/>
</dbReference>
<evidence type="ECO:0000256" key="1">
    <source>
        <dbReference type="SAM" id="Phobius"/>
    </source>
</evidence>
<sequence length="476" mass="55108">MNLNLSIDGLYILIIGIIIAVLIYAYVTSEYYYITVVLKSAFDQLQLNEGAFRELNPDVNWRVINMEIDGYINNKKMVTNLPHYDTANSKHANNAFENKNTLAAFLNNVIVFDIDSNEPLFIEGASGMNEKPIDAYLPKDTVIAKSPHGYHYYFYNDTENPIPCYVGLRMNDVRYPVDLLTGHKQLIFMPPTRIESACYRWINSPFTHRIAPISKHSHILDLFAYTKEFELPAETPNMCISNSIPNLLCIVWDFNIIYQLKYKCITTRFEKLHVNDNEMLYRTKNTYYLFLKHAPFTHYTARQFIQHVTKLMQHHRINGGIVHLCSGTRLNPTKHIAQFNSCHVHNYAKHRLQHPFIRANQTLVQTGALVSEPVMSISNNILHDESFHEINNNVTVNEDMFLILELSNATGVPCICLMQIIPSHKTQEEVKFTKLVQYYFNNVLNATHHTKNPRKVLPFFSEVPIPLLQINDDKIQ</sequence>
<protein>
    <recommendedName>
        <fullName evidence="2">DNA primase/polymerase bifunctional N-terminal domain-containing protein</fullName>
    </recommendedName>
</protein>
<dbReference type="AlphaFoldDB" id="A0A6C0M2M8"/>
<feature type="transmembrane region" description="Helical" evidence="1">
    <location>
        <begin position="9"/>
        <end position="27"/>
    </location>
</feature>
<proteinExistence type="predicted"/>
<keyword evidence="1" id="KW-0812">Transmembrane</keyword>
<organism evidence="3">
    <name type="scientific">viral metagenome</name>
    <dbReference type="NCBI Taxonomy" id="1070528"/>
    <lineage>
        <taxon>unclassified sequences</taxon>
        <taxon>metagenomes</taxon>
        <taxon>organismal metagenomes</taxon>
    </lineage>
</organism>
<dbReference type="SUPFAM" id="SSF56747">
    <property type="entry name" value="Prim-pol domain"/>
    <property type="match status" value="1"/>
</dbReference>
<accession>A0A6C0M2M8</accession>
<evidence type="ECO:0000313" key="3">
    <source>
        <dbReference type="EMBL" id="QHU36251.1"/>
    </source>
</evidence>
<dbReference type="Pfam" id="PF09250">
    <property type="entry name" value="Prim-Pol"/>
    <property type="match status" value="1"/>
</dbReference>
<evidence type="ECO:0000259" key="2">
    <source>
        <dbReference type="Pfam" id="PF09250"/>
    </source>
</evidence>
<name>A0A6C0M2M8_9ZZZZ</name>
<dbReference type="InterPro" id="IPR015330">
    <property type="entry name" value="DNA_primase/pol_bifunc_N"/>
</dbReference>
<feature type="domain" description="DNA primase/polymerase bifunctional N-terminal" evidence="2">
    <location>
        <begin position="106"/>
        <end position="212"/>
    </location>
</feature>
<keyword evidence="1" id="KW-0472">Membrane</keyword>